<dbReference type="InterPro" id="IPR051532">
    <property type="entry name" value="Ester_Hydrolysis_Enzymes"/>
</dbReference>
<protein>
    <recommendedName>
        <fullName evidence="1">SGNH hydrolase-type esterase domain-containing protein</fullName>
    </recommendedName>
</protein>
<comment type="caution">
    <text evidence="2">The sequence shown here is derived from an EMBL/GenBank/DDBJ whole genome shotgun (WGS) entry which is preliminary data.</text>
</comment>
<name>A0A8J6TRS2_9FIRM</name>
<gene>
    <name evidence="2" type="ORF">H8702_09160</name>
</gene>
<dbReference type="InterPro" id="IPR013830">
    <property type="entry name" value="SGNH_hydro"/>
</dbReference>
<dbReference type="OrthoDB" id="9777593at2"/>
<organism evidence="2 3">
    <name type="scientific">Massiliimalia timonensis</name>
    <dbReference type="NCBI Taxonomy" id="1987501"/>
    <lineage>
        <taxon>Bacteria</taxon>
        <taxon>Bacillati</taxon>
        <taxon>Bacillota</taxon>
        <taxon>Clostridia</taxon>
        <taxon>Eubacteriales</taxon>
        <taxon>Oscillospiraceae</taxon>
        <taxon>Massiliimalia</taxon>
    </lineage>
</organism>
<dbReference type="RefSeq" id="WP_093987702.1">
    <property type="nucleotide sequence ID" value="NZ_FYDD01000002.1"/>
</dbReference>
<dbReference type="Gene3D" id="3.40.50.1110">
    <property type="entry name" value="SGNH hydrolase"/>
    <property type="match status" value="1"/>
</dbReference>
<dbReference type="PANTHER" id="PTHR30383">
    <property type="entry name" value="THIOESTERASE 1/PROTEASE 1/LYSOPHOSPHOLIPASE L1"/>
    <property type="match status" value="1"/>
</dbReference>
<accession>A0A8J6TRS2</accession>
<evidence type="ECO:0000259" key="1">
    <source>
        <dbReference type="Pfam" id="PF13472"/>
    </source>
</evidence>
<sequence length="196" mass="21894">MKLLALGDSLTAGYGVLKRTAWTSQAAQALGAAVFNRGICGDTTAGMLARLYREISETQPEYVLIWGGSNDIFLCHDCSCAKGNIAAMVQQSVFYGVKPILITPLPVERYSMKTQWEKLIDLQKAEELIAQYVTWIFDYSESFQIPVIDCFHTFSTKIKDQDVSGLYLDGIHPNDQGHQIIAEQICNFFYSMGSEK</sequence>
<reference evidence="2" key="1">
    <citation type="submission" date="2020-08" db="EMBL/GenBank/DDBJ databases">
        <title>Genome public.</title>
        <authorList>
            <person name="Liu C."/>
            <person name="Sun Q."/>
        </authorList>
    </citation>
    <scope>NUCLEOTIDE SEQUENCE</scope>
    <source>
        <strain evidence="2">NSJ-15</strain>
    </source>
</reference>
<dbReference type="SUPFAM" id="SSF52266">
    <property type="entry name" value="SGNH hydrolase"/>
    <property type="match status" value="1"/>
</dbReference>
<dbReference type="AlphaFoldDB" id="A0A8J6TRS2"/>
<dbReference type="EMBL" id="JACRTL010000005">
    <property type="protein sequence ID" value="MBC8611276.1"/>
    <property type="molecule type" value="Genomic_DNA"/>
</dbReference>
<dbReference type="Proteomes" id="UP000632659">
    <property type="component" value="Unassembled WGS sequence"/>
</dbReference>
<dbReference type="InterPro" id="IPR036514">
    <property type="entry name" value="SGNH_hydro_sf"/>
</dbReference>
<evidence type="ECO:0000313" key="2">
    <source>
        <dbReference type="EMBL" id="MBC8611276.1"/>
    </source>
</evidence>
<dbReference type="PANTHER" id="PTHR30383:SF5">
    <property type="entry name" value="SGNH HYDROLASE-TYPE ESTERASE DOMAIN-CONTAINING PROTEIN"/>
    <property type="match status" value="1"/>
</dbReference>
<feature type="domain" description="SGNH hydrolase-type esterase" evidence="1">
    <location>
        <begin position="5"/>
        <end position="180"/>
    </location>
</feature>
<proteinExistence type="predicted"/>
<keyword evidence="3" id="KW-1185">Reference proteome</keyword>
<dbReference type="GO" id="GO:0004622">
    <property type="term" value="F:phosphatidylcholine lysophospholipase activity"/>
    <property type="evidence" value="ECO:0007669"/>
    <property type="project" value="TreeGrafter"/>
</dbReference>
<evidence type="ECO:0000313" key="3">
    <source>
        <dbReference type="Proteomes" id="UP000632659"/>
    </source>
</evidence>
<dbReference type="Pfam" id="PF13472">
    <property type="entry name" value="Lipase_GDSL_2"/>
    <property type="match status" value="1"/>
</dbReference>